<proteinExistence type="predicted"/>
<dbReference type="SUPFAM" id="SSF51445">
    <property type="entry name" value="(Trans)glycosidases"/>
    <property type="match status" value="1"/>
</dbReference>
<dbReference type="AlphaFoldDB" id="A0AAJ0B3H4"/>
<evidence type="ECO:0000313" key="5">
    <source>
        <dbReference type="EMBL" id="KAK1749703.1"/>
    </source>
</evidence>
<accession>A0AAJ0B3H4</accession>
<dbReference type="Pfam" id="PF03537">
    <property type="entry name" value="Glyco_hydro_114"/>
    <property type="match status" value="1"/>
</dbReference>
<name>A0AAJ0B3H4_9PEZI</name>
<dbReference type="EMBL" id="MU839853">
    <property type="protein sequence ID" value="KAK1749703.1"/>
    <property type="molecule type" value="Genomic_DNA"/>
</dbReference>
<dbReference type="InterPro" id="IPR013785">
    <property type="entry name" value="Aldolase_TIM"/>
</dbReference>
<keyword evidence="5" id="KW-0378">Hydrolase</keyword>
<organism evidence="5 6">
    <name type="scientific">Echria macrotheca</name>
    <dbReference type="NCBI Taxonomy" id="438768"/>
    <lineage>
        <taxon>Eukaryota</taxon>
        <taxon>Fungi</taxon>
        <taxon>Dikarya</taxon>
        <taxon>Ascomycota</taxon>
        <taxon>Pezizomycotina</taxon>
        <taxon>Sordariomycetes</taxon>
        <taxon>Sordariomycetidae</taxon>
        <taxon>Sordariales</taxon>
        <taxon>Schizotheciaceae</taxon>
        <taxon>Echria</taxon>
    </lineage>
</organism>
<dbReference type="GO" id="GO:0004557">
    <property type="term" value="F:alpha-galactosidase activity"/>
    <property type="evidence" value="ECO:0007669"/>
    <property type="project" value="UniProtKB-EC"/>
</dbReference>
<feature type="domain" description="Glycoside-hydrolase family GH114 TIM-barrel" evidence="4">
    <location>
        <begin position="34"/>
        <end position="303"/>
    </location>
</feature>
<evidence type="ECO:0000256" key="1">
    <source>
        <dbReference type="ARBA" id="ARBA00001255"/>
    </source>
</evidence>
<evidence type="ECO:0000256" key="2">
    <source>
        <dbReference type="ARBA" id="ARBA00012755"/>
    </source>
</evidence>
<dbReference type="InterPro" id="IPR004352">
    <property type="entry name" value="GH114_TIM-barrel"/>
</dbReference>
<keyword evidence="6" id="KW-1185">Reference proteome</keyword>
<evidence type="ECO:0000313" key="6">
    <source>
        <dbReference type="Proteomes" id="UP001239445"/>
    </source>
</evidence>
<dbReference type="InterPro" id="IPR017853">
    <property type="entry name" value="GH"/>
</dbReference>
<comment type="catalytic activity">
    <reaction evidence="1">
        <text>Hydrolysis of terminal, non-reducing alpha-D-galactose residues in alpha-D-galactosides, including galactose oligosaccharides, galactomannans and galactolipids.</text>
        <dbReference type="EC" id="3.2.1.22"/>
    </reaction>
</comment>
<feature type="signal peptide" evidence="3">
    <location>
        <begin position="1"/>
        <end position="19"/>
    </location>
</feature>
<evidence type="ECO:0000256" key="3">
    <source>
        <dbReference type="SAM" id="SignalP"/>
    </source>
</evidence>
<dbReference type="EC" id="3.2.1.22" evidence="2"/>
<feature type="chain" id="PRO_5042468156" description="alpha-galactosidase" evidence="3">
    <location>
        <begin position="20"/>
        <end position="346"/>
    </location>
</feature>
<comment type="caution">
    <text evidence="5">The sequence shown here is derived from an EMBL/GenBank/DDBJ whole genome shotgun (WGS) entry which is preliminary data.</text>
</comment>
<dbReference type="Proteomes" id="UP001239445">
    <property type="component" value="Unassembled WGS sequence"/>
</dbReference>
<dbReference type="PANTHER" id="PTHR35273">
    <property type="entry name" value="ALPHA-1,4 POLYGALACTOSAMINIDASE, PUTATIVE (AFU_ORTHOLOGUE AFUA_3G07890)-RELATED"/>
    <property type="match status" value="1"/>
</dbReference>
<reference evidence="5" key="1">
    <citation type="submission" date="2023-06" db="EMBL/GenBank/DDBJ databases">
        <title>Genome-scale phylogeny and comparative genomics of the fungal order Sordariales.</title>
        <authorList>
            <consortium name="Lawrence Berkeley National Laboratory"/>
            <person name="Hensen N."/>
            <person name="Bonometti L."/>
            <person name="Westerberg I."/>
            <person name="Brannstrom I.O."/>
            <person name="Guillou S."/>
            <person name="Cros-Aarteil S."/>
            <person name="Calhoun S."/>
            <person name="Haridas S."/>
            <person name="Kuo A."/>
            <person name="Mondo S."/>
            <person name="Pangilinan J."/>
            <person name="Riley R."/>
            <person name="Labutti K."/>
            <person name="Andreopoulos B."/>
            <person name="Lipzen A."/>
            <person name="Chen C."/>
            <person name="Yanf M."/>
            <person name="Daum C."/>
            <person name="Ng V."/>
            <person name="Clum A."/>
            <person name="Steindorff A."/>
            <person name="Ohm R."/>
            <person name="Martin F."/>
            <person name="Silar P."/>
            <person name="Natvig D."/>
            <person name="Lalanne C."/>
            <person name="Gautier V."/>
            <person name="Ament-Velasquez S.L."/>
            <person name="Kruys A."/>
            <person name="Hutchinson M.I."/>
            <person name="Powell A.J."/>
            <person name="Barry K."/>
            <person name="Miller A.N."/>
            <person name="Grigoriev I.V."/>
            <person name="Debuchy R."/>
            <person name="Gladieux P."/>
            <person name="Thoren M.H."/>
            <person name="Johannesson H."/>
        </authorList>
    </citation>
    <scope>NUCLEOTIDE SEQUENCE</scope>
    <source>
        <strain evidence="5">PSN4</strain>
    </source>
</reference>
<keyword evidence="3" id="KW-0732">Signal</keyword>
<gene>
    <name evidence="5" type="ORF">QBC47DRAFT_365943</name>
</gene>
<dbReference type="PANTHER" id="PTHR35273:SF2">
    <property type="entry name" value="ALPHA-GALACTOSIDASE"/>
    <property type="match status" value="1"/>
</dbReference>
<protein>
    <recommendedName>
        <fullName evidence="2">alpha-galactosidase</fullName>
        <ecNumber evidence="2">3.2.1.22</ecNumber>
    </recommendedName>
</protein>
<evidence type="ECO:0000259" key="4">
    <source>
        <dbReference type="Pfam" id="PF03537"/>
    </source>
</evidence>
<dbReference type="Gene3D" id="3.20.20.70">
    <property type="entry name" value="Aldolase class I"/>
    <property type="match status" value="1"/>
</dbReference>
<sequence length="346" mass="37578">MKAPILSVTMAWLASLALADIKVPPEFKAGESLKWQIEIQNTLSTSAAVTPSVPVWDVDLFHVARTPKIIDTLRSQNKNVFIICYFNAGLVQKSDCDYNTTWDTPAYRGLLGNVWPEFPNERWINIRNETARTLIKKRITLARDLGCDAADPDNIDGYGVDNDDSRTGNKKTGWNLQPEDDIEFMRVLSKHAHNLTTLRGYTMLIGQKNAPEIGPTLLKESLVDFAVLEDCKGLRDKDADVFCDQFQPFIAAGKPVLSIEYPASLEASPIGSTKCSSTGANSTEYKASCDKTKGNAGFSTVLKIKNGDGELNGCTQYCDAGGVGTGVVVTATDPGKDGAKCPANST</sequence>